<proteinExistence type="predicted"/>
<accession>A0ABD0YB65</accession>
<reference evidence="1 2" key="1">
    <citation type="submission" date="2024-07" db="EMBL/GenBank/DDBJ databases">
        <title>Chromosome-level genome assembly of the water stick insect Ranatra chinensis (Heteroptera: Nepidae).</title>
        <authorList>
            <person name="Liu X."/>
        </authorList>
    </citation>
    <scope>NUCLEOTIDE SEQUENCE [LARGE SCALE GENOMIC DNA]</scope>
    <source>
        <strain evidence="1">Cailab_2021Rc</strain>
        <tissue evidence="1">Muscle</tissue>
    </source>
</reference>
<name>A0ABD0YB65_9HEMI</name>
<organism evidence="1 2">
    <name type="scientific">Ranatra chinensis</name>
    <dbReference type="NCBI Taxonomy" id="642074"/>
    <lineage>
        <taxon>Eukaryota</taxon>
        <taxon>Metazoa</taxon>
        <taxon>Ecdysozoa</taxon>
        <taxon>Arthropoda</taxon>
        <taxon>Hexapoda</taxon>
        <taxon>Insecta</taxon>
        <taxon>Pterygota</taxon>
        <taxon>Neoptera</taxon>
        <taxon>Paraneoptera</taxon>
        <taxon>Hemiptera</taxon>
        <taxon>Heteroptera</taxon>
        <taxon>Panheteroptera</taxon>
        <taxon>Nepomorpha</taxon>
        <taxon>Nepidae</taxon>
        <taxon>Ranatrinae</taxon>
        <taxon>Ranatra</taxon>
    </lineage>
</organism>
<evidence type="ECO:0000313" key="1">
    <source>
        <dbReference type="EMBL" id="KAL1115468.1"/>
    </source>
</evidence>
<dbReference type="AlphaFoldDB" id="A0ABD0YB65"/>
<gene>
    <name evidence="1" type="ORF">AAG570_007498</name>
</gene>
<keyword evidence="2" id="KW-1185">Reference proteome</keyword>
<dbReference type="Proteomes" id="UP001558652">
    <property type="component" value="Unassembled WGS sequence"/>
</dbReference>
<sequence>MSRKDSNQEMTERDPPTLVFNLLRIAPFLEIICYKNDMSQDILRICLQTGANTSKFIAENGVLFKFYCGDVLHDRSILGRRFMNRRVSILIWARPEPAGLKANWEGNRSTGEITSPTSLQIKAKTHKKSYEIQWPSSEDTTDGALSTVTTCGFKPSRRRPSASYRQLGHFDNIIQLVEQVRGLRRVPLRKIEAAQDMAAVAASSAAHAVATFDSVKAEIYMLVDVIKGIRMFDGRSGSLEEFAFMVMVAHNQLAAASSALGKVRVQNLYNMLLCRIDENVRADVGITFITPVSEIISKLKARYAGTRRPVERTALKVFRMRRESGETPQRFAHRLDAAMRTLKERAVEE</sequence>
<evidence type="ECO:0000313" key="2">
    <source>
        <dbReference type="Proteomes" id="UP001558652"/>
    </source>
</evidence>
<dbReference type="EMBL" id="JBFDAA010000020">
    <property type="protein sequence ID" value="KAL1115468.1"/>
    <property type="molecule type" value="Genomic_DNA"/>
</dbReference>
<protein>
    <submittedName>
        <fullName evidence="1">Uncharacterized protein</fullName>
    </submittedName>
</protein>
<comment type="caution">
    <text evidence="1">The sequence shown here is derived from an EMBL/GenBank/DDBJ whole genome shotgun (WGS) entry which is preliminary data.</text>
</comment>